<dbReference type="Proteomes" id="UP000268014">
    <property type="component" value="Unassembled WGS sequence"/>
</dbReference>
<organism evidence="3">
    <name type="scientific">Haemonchus placei</name>
    <name type="common">Barber's pole worm</name>
    <dbReference type="NCBI Taxonomy" id="6290"/>
    <lineage>
        <taxon>Eukaryota</taxon>
        <taxon>Metazoa</taxon>
        <taxon>Ecdysozoa</taxon>
        <taxon>Nematoda</taxon>
        <taxon>Chromadorea</taxon>
        <taxon>Rhabditida</taxon>
        <taxon>Rhabditina</taxon>
        <taxon>Rhabditomorpha</taxon>
        <taxon>Strongyloidea</taxon>
        <taxon>Trichostrongylidae</taxon>
        <taxon>Haemonchus</taxon>
    </lineage>
</organism>
<dbReference type="EMBL" id="UZAF01019646">
    <property type="protein sequence ID" value="VDO62294.1"/>
    <property type="molecule type" value="Genomic_DNA"/>
</dbReference>
<accession>A0A0N4WYF2</accession>
<name>A0A0N4WYF2_HAEPC</name>
<evidence type="ECO:0000313" key="2">
    <source>
        <dbReference type="Proteomes" id="UP000268014"/>
    </source>
</evidence>
<reference evidence="3" key="1">
    <citation type="submission" date="2017-02" db="UniProtKB">
        <authorList>
            <consortium name="WormBaseParasite"/>
        </authorList>
    </citation>
    <scope>IDENTIFICATION</scope>
</reference>
<reference evidence="1 2" key="2">
    <citation type="submission" date="2018-11" db="EMBL/GenBank/DDBJ databases">
        <authorList>
            <consortium name="Pathogen Informatics"/>
        </authorList>
    </citation>
    <scope>NUCLEOTIDE SEQUENCE [LARGE SCALE GENOMIC DNA]</scope>
    <source>
        <strain evidence="1 2">MHpl1</strain>
    </source>
</reference>
<gene>
    <name evidence="1" type="ORF">HPLM_LOCUS16892</name>
</gene>
<dbReference type="AlphaFoldDB" id="A0A0N4WYF2"/>
<evidence type="ECO:0000313" key="3">
    <source>
        <dbReference type="WBParaSite" id="HPLM_0001690001-mRNA-1"/>
    </source>
</evidence>
<dbReference type="WBParaSite" id="HPLM_0001690001-mRNA-1">
    <property type="protein sequence ID" value="HPLM_0001690001-mRNA-1"/>
    <property type="gene ID" value="HPLM_0001690001"/>
</dbReference>
<protein>
    <submittedName>
        <fullName evidence="3">Glycosyltransferase family 2 protein</fullName>
    </submittedName>
</protein>
<evidence type="ECO:0000313" key="1">
    <source>
        <dbReference type="EMBL" id="VDO62294.1"/>
    </source>
</evidence>
<proteinExistence type="predicted"/>
<sequence length="123" mass="14582">LLTDSVCYRVQPFSSFYTVGKPVFFDEYAVFREKLAEVRELIRTPNDIRRNYCMSGVVQLRFFFHYVPSVFHNQIYKLFNGDPLKTINRHNEICEQRRMFRSVVTVPVRVTSSGVFFRNLPTS</sequence>
<keyword evidence="2" id="KW-1185">Reference proteome</keyword>